<sequence>MVCVSAILPSFAGKTIDQGRLQLLEVLGTGAYGIVYHAYDTATPRHHRDEYAVKCLLKSDLTARQRKFQNREIALHAASSAHPNILTTYGIVEEGHFVFIVLDYCSGGDLFGAITDRHMFYKNDAVVKRTFLQLLDAVEYCHRRGIFHRDLKPENILITKEGNVLLSDFGLATKDLVSGDHGCGSSYYMSPECIGDETRLAKYSTRHSDIWALGIVLTNMVTGRNPWRWATTRDDCFVAFLHDYEFLRTVLPISKGANTLLRRILVMNPLSRLSISEIRQEVIKLDTFWMTDEEISSANPHVRTAVNSYSPRVPTHVAEVNQVIDGSTLVNQNGSVLGVFDPEEHYEYESPDETASPRAGRRVPITGRDILQPRAIHDTGSAFSIGSAPESDGDSDDDSEGPITPETHANDPAIEVPDLPEDQSLGELMITAKPIAVPSGGKIPKSPTPAQLFKNAVQKLKAL</sequence>
<dbReference type="EMBL" id="KL197709">
    <property type="protein sequence ID" value="KDQ64602.1"/>
    <property type="molecule type" value="Genomic_DNA"/>
</dbReference>
<comment type="similarity">
    <text evidence="4">Belongs to the protein kinase superfamily.</text>
</comment>
<dbReference type="GO" id="GO:0010506">
    <property type="term" value="P:regulation of autophagy"/>
    <property type="evidence" value="ECO:0007669"/>
    <property type="project" value="InterPro"/>
</dbReference>
<dbReference type="PANTHER" id="PTHR24348">
    <property type="entry name" value="SERINE/THREONINE-PROTEIN KINASE UNC-51-RELATED"/>
    <property type="match status" value="1"/>
</dbReference>
<dbReference type="InterPro" id="IPR045269">
    <property type="entry name" value="Atg1-like"/>
</dbReference>
<dbReference type="OrthoDB" id="541276at2759"/>
<dbReference type="Pfam" id="PF00069">
    <property type="entry name" value="Pkinase"/>
    <property type="match status" value="1"/>
</dbReference>
<keyword evidence="8" id="KW-1185">Reference proteome</keyword>
<dbReference type="SUPFAM" id="SSF56112">
    <property type="entry name" value="Protein kinase-like (PK-like)"/>
    <property type="match status" value="1"/>
</dbReference>
<keyword evidence="4" id="KW-0723">Serine/threonine-protein kinase</keyword>
<protein>
    <recommendedName>
        <fullName evidence="6">Protein kinase domain-containing protein</fullName>
    </recommendedName>
</protein>
<dbReference type="InterPro" id="IPR000719">
    <property type="entry name" value="Prot_kinase_dom"/>
</dbReference>
<reference evidence="8" key="1">
    <citation type="journal article" date="2014" name="Proc. Natl. Acad. Sci. U.S.A.">
        <title>Extensive sampling of basidiomycete genomes demonstrates inadequacy of the white-rot/brown-rot paradigm for wood decay fungi.</title>
        <authorList>
            <person name="Riley R."/>
            <person name="Salamov A.A."/>
            <person name="Brown D.W."/>
            <person name="Nagy L.G."/>
            <person name="Floudas D."/>
            <person name="Held B.W."/>
            <person name="Levasseur A."/>
            <person name="Lombard V."/>
            <person name="Morin E."/>
            <person name="Otillar R."/>
            <person name="Lindquist E.A."/>
            <person name="Sun H."/>
            <person name="LaButti K.M."/>
            <person name="Schmutz J."/>
            <person name="Jabbour D."/>
            <person name="Luo H."/>
            <person name="Baker S.E."/>
            <person name="Pisabarro A.G."/>
            <person name="Walton J.D."/>
            <person name="Blanchette R.A."/>
            <person name="Henrissat B."/>
            <person name="Martin F."/>
            <person name="Cullen D."/>
            <person name="Hibbett D.S."/>
            <person name="Grigoriev I.V."/>
        </authorList>
    </citation>
    <scope>NUCLEOTIDE SEQUENCE [LARGE SCALE GENOMIC DNA]</scope>
    <source>
        <strain evidence="8">MUCL 33604</strain>
    </source>
</reference>
<organism evidence="7 8">
    <name type="scientific">Jaapia argillacea MUCL 33604</name>
    <dbReference type="NCBI Taxonomy" id="933084"/>
    <lineage>
        <taxon>Eukaryota</taxon>
        <taxon>Fungi</taxon>
        <taxon>Dikarya</taxon>
        <taxon>Basidiomycota</taxon>
        <taxon>Agaricomycotina</taxon>
        <taxon>Agaricomycetes</taxon>
        <taxon>Agaricomycetidae</taxon>
        <taxon>Jaapiales</taxon>
        <taxon>Jaapiaceae</taxon>
        <taxon>Jaapia</taxon>
    </lineage>
</organism>
<evidence type="ECO:0000256" key="5">
    <source>
        <dbReference type="SAM" id="MobiDB-lite"/>
    </source>
</evidence>
<dbReference type="PROSITE" id="PS50011">
    <property type="entry name" value="PROTEIN_KINASE_DOM"/>
    <property type="match status" value="1"/>
</dbReference>
<dbReference type="InParanoid" id="A0A067QM54"/>
<dbReference type="GO" id="GO:0005737">
    <property type="term" value="C:cytoplasm"/>
    <property type="evidence" value="ECO:0007669"/>
    <property type="project" value="TreeGrafter"/>
</dbReference>
<feature type="region of interest" description="Disordered" evidence="5">
    <location>
        <begin position="346"/>
        <end position="427"/>
    </location>
</feature>
<feature type="compositionally biased region" description="Acidic residues" evidence="5">
    <location>
        <begin position="391"/>
        <end position="400"/>
    </location>
</feature>
<dbReference type="PROSITE" id="PS00108">
    <property type="entry name" value="PROTEIN_KINASE_ST"/>
    <property type="match status" value="1"/>
</dbReference>
<keyword evidence="4" id="KW-0808">Transferase</keyword>
<dbReference type="InterPro" id="IPR008271">
    <property type="entry name" value="Ser/Thr_kinase_AS"/>
</dbReference>
<dbReference type="HOGENOM" id="CLU_000288_172_5_1"/>
<feature type="domain" description="Protein kinase" evidence="6">
    <location>
        <begin position="21"/>
        <end position="289"/>
    </location>
</feature>
<evidence type="ECO:0000256" key="4">
    <source>
        <dbReference type="RuleBase" id="RU000304"/>
    </source>
</evidence>
<evidence type="ECO:0000256" key="2">
    <source>
        <dbReference type="ARBA" id="ARBA00022840"/>
    </source>
</evidence>
<keyword evidence="4" id="KW-0418">Kinase</keyword>
<dbReference type="Proteomes" id="UP000027265">
    <property type="component" value="Unassembled WGS sequence"/>
</dbReference>
<accession>A0A067QM54</accession>
<dbReference type="InterPro" id="IPR011009">
    <property type="entry name" value="Kinase-like_dom_sf"/>
</dbReference>
<dbReference type="PROSITE" id="PS00107">
    <property type="entry name" value="PROTEIN_KINASE_ATP"/>
    <property type="match status" value="1"/>
</dbReference>
<dbReference type="Gene3D" id="1.10.510.10">
    <property type="entry name" value="Transferase(Phosphotransferase) domain 1"/>
    <property type="match status" value="1"/>
</dbReference>
<dbReference type="AlphaFoldDB" id="A0A067QM54"/>
<proteinExistence type="inferred from homology"/>
<evidence type="ECO:0000259" key="6">
    <source>
        <dbReference type="PROSITE" id="PS50011"/>
    </source>
</evidence>
<dbReference type="PANTHER" id="PTHR24348:SF68">
    <property type="entry name" value="SERINE_THREONINE-PROTEIN KINASE ATG1C"/>
    <property type="match status" value="1"/>
</dbReference>
<dbReference type="GO" id="GO:0004674">
    <property type="term" value="F:protein serine/threonine kinase activity"/>
    <property type="evidence" value="ECO:0007669"/>
    <property type="project" value="UniProtKB-KW"/>
</dbReference>
<dbReference type="InterPro" id="IPR017441">
    <property type="entry name" value="Protein_kinase_ATP_BS"/>
</dbReference>
<evidence type="ECO:0000313" key="7">
    <source>
        <dbReference type="EMBL" id="KDQ64602.1"/>
    </source>
</evidence>
<dbReference type="STRING" id="933084.A0A067QM54"/>
<keyword evidence="1 3" id="KW-0547">Nucleotide-binding</keyword>
<evidence type="ECO:0000256" key="1">
    <source>
        <dbReference type="ARBA" id="ARBA00022741"/>
    </source>
</evidence>
<evidence type="ECO:0000313" key="8">
    <source>
        <dbReference type="Proteomes" id="UP000027265"/>
    </source>
</evidence>
<dbReference type="SMART" id="SM00220">
    <property type="entry name" value="S_TKc"/>
    <property type="match status" value="1"/>
</dbReference>
<keyword evidence="2 3" id="KW-0067">ATP-binding</keyword>
<feature type="binding site" evidence="3">
    <location>
        <position position="54"/>
    </location>
    <ligand>
        <name>ATP</name>
        <dbReference type="ChEBI" id="CHEBI:30616"/>
    </ligand>
</feature>
<dbReference type="GO" id="GO:0005524">
    <property type="term" value="F:ATP binding"/>
    <property type="evidence" value="ECO:0007669"/>
    <property type="project" value="UniProtKB-UniRule"/>
</dbReference>
<evidence type="ECO:0000256" key="3">
    <source>
        <dbReference type="PROSITE-ProRule" id="PRU10141"/>
    </source>
</evidence>
<gene>
    <name evidence="7" type="ORF">JAAARDRAFT_201918</name>
</gene>
<name>A0A067QM54_9AGAM</name>